<sequence length="82" mass="9499">MMMMCKFKVDKIEKIAKAIILLSLFITMSFFIFVLYSEFTGKHLSIGGNYLIISLLVNIGFFMLILISVHELIKNYREASKK</sequence>
<feature type="transmembrane region" description="Helical" evidence="1">
    <location>
        <begin position="20"/>
        <end position="39"/>
    </location>
</feature>
<dbReference type="PaxDb" id="269797-Mbar_A0754"/>
<dbReference type="eggNOG" id="arCOG07673">
    <property type="taxonomic scope" value="Archaea"/>
</dbReference>
<accession>Q46EG0</accession>
<name>Q46EG0_METBF</name>
<keyword evidence="1" id="KW-0472">Membrane</keyword>
<protein>
    <submittedName>
        <fullName evidence="2">Uncharacterized protein</fullName>
    </submittedName>
</protein>
<reference evidence="2" key="1">
    <citation type="submission" date="2006-06" db="EMBL/GenBank/DDBJ databases">
        <title>Complete sequence of chromosome 1 of Methanosarcina barkeri str. fusaro.</title>
        <authorList>
            <person name="Copeland A."/>
            <person name="Lucas S."/>
            <person name="Lapidus A."/>
            <person name="Barry K."/>
            <person name="Detter J.C."/>
            <person name="Glavina T."/>
            <person name="Hammon N."/>
            <person name="Israni S."/>
            <person name="Pitluck S."/>
            <person name="Goodwin L.A."/>
            <person name="Saunders E.H."/>
            <person name="Schmutz J."/>
            <person name="Larimer F."/>
            <person name="Land M."/>
            <person name="Anderson I."/>
            <person name="Richardson P."/>
        </authorList>
    </citation>
    <scope>NUCLEOTIDE SEQUENCE</scope>
    <source>
        <strain evidence="2">Fusaro</strain>
    </source>
</reference>
<dbReference type="AlphaFoldDB" id="Q46EG0"/>
<keyword evidence="1" id="KW-1133">Transmembrane helix</keyword>
<dbReference type="EMBL" id="CP000099">
    <property type="protein sequence ID" value="AAZ69732.1"/>
    <property type="molecule type" value="Genomic_DNA"/>
</dbReference>
<gene>
    <name evidence="2" type="ordered locus">Mbar_A0754</name>
</gene>
<proteinExistence type="predicted"/>
<evidence type="ECO:0000313" key="2">
    <source>
        <dbReference type="EMBL" id="AAZ69732.1"/>
    </source>
</evidence>
<organism evidence="2">
    <name type="scientific">Methanosarcina barkeri (strain Fusaro / DSM 804)</name>
    <dbReference type="NCBI Taxonomy" id="269797"/>
    <lineage>
        <taxon>Archaea</taxon>
        <taxon>Methanobacteriati</taxon>
        <taxon>Methanobacteriota</taxon>
        <taxon>Stenosarchaea group</taxon>
        <taxon>Methanomicrobia</taxon>
        <taxon>Methanosarcinales</taxon>
        <taxon>Methanosarcinaceae</taxon>
        <taxon>Methanosarcina</taxon>
    </lineage>
</organism>
<evidence type="ECO:0000256" key="1">
    <source>
        <dbReference type="SAM" id="Phobius"/>
    </source>
</evidence>
<dbReference type="KEGG" id="mba:Mbar_A0754"/>
<keyword evidence="1" id="KW-0812">Transmembrane</keyword>
<dbReference type="HOGENOM" id="CLU_2550229_0_0_2"/>
<feature type="transmembrane region" description="Helical" evidence="1">
    <location>
        <begin position="51"/>
        <end position="73"/>
    </location>
</feature>